<dbReference type="KEGG" id="smiz:4412673_00418"/>
<keyword evidence="1" id="KW-0963">Cytoplasm</keyword>
<dbReference type="PANTHER" id="PTHR43654:SF1">
    <property type="entry name" value="ISOPENTENYL PHOSPHATE KINASE"/>
    <property type="match status" value="1"/>
</dbReference>
<dbReference type="PROSITE" id="PS50890">
    <property type="entry name" value="PUA"/>
    <property type="match status" value="1"/>
</dbReference>
<dbReference type="SUPFAM" id="SSF53633">
    <property type="entry name" value="Carbamate kinase-like"/>
    <property type="match status" value="1"/>
</dbReference>
<gene>
    <name evidence="10" type="primary">proB</name>
    <name evidence="10" type="ORF">SAMEA4412673_00418</name>
</gene>
<keyword evidence="6" id="KW-0418">Kinase</keyword>
<name>A0AAJ4X8M6_9SPHI</name>
<evidence type="ECO:0000256" key="7">
    <source>
        <dbReference type="ARBA" id="ARBA00022840"/>
    </source>
</evidence>
<dbReference type="RefSeq" id="WP_093101657.1">
    <property type="nucleotide sequence ID" value="NZ_FNGK01000018.1"/>
</dbReference>
<accession>A0AAJ4X8M6</accession>
<dbReference type="PIRSF" id="PIRSF000729">
    <property type="entry name" value="GK"/>
    <property type="match status" value="1"/>
</dbReference>
<feature type="domain" description="Aspartate/glutamate/uridylate kinase" evidence="8">
    <location>
        <begin position="5"/>
        <end position="224"/>
    </location>
</feature>
<organism evidence="10 11">
    <name type="scientific">Sphingobacterium mizutaii</name>
    <dbReference type="NCBI Taxonomy" id="1010"/>
    <lineage>
        <taxon>Bacteria</taxon>
        <taxon>Pseudomonadati</taxon>
        <taxon>Bacteroidota</taxon>
        <taxon>Sphingobacteriia</taxon>
        <taxon>Sphingobacteriales</taxon>
        <taxon>Sphingobacteriaceae</taxon>
        <taxon>Sphingobacterium</taxon>
    </lineage>
</organism>
<dbReference type="EMBL" id="LT906468">
    <property type="protein sequence ID" value="SNV41025.1"/>
    <property type="molecule type" value="Genomic_DNA"/>
</dbReference>
<sequence>MKKPILVIKFGSAAITTDGEIDERIVLEIARQCAQLQPKYNIVIVSSGAVAAGKKFIPKYTGTLAQKKAAAAIGNPLLVRTYGTYFKPFKIALAQSLCERHHFANRSQFLQLKSTYETLWKNNVIPIANENDVVSNKELKFSDNDELATLIAVGFGAEQILFSTSVPGVLDENGKVIPELKIIDKAALALAKEEKSAVGLGGMISKLNFARLANQMGIKAVIFSMKTEDGILKAVVGETGTVCQAQVKKLSSRNKWLASGSLITGLVQVDKGALAALSKRKSLLAVGVNKIIQDFEVGEVFQIADEDHVIHAVAKSKIDSVSLRSKAEKKNIEIAHADDIVLL</sequence>
<dbReference type="AlphaFoldDB" id="A0AAJ4X8M6"/>
<dbReference type="PANTHER" id="PTHR43654">
    <property type="entry name" value="GLUTAMATE 5-KINASE"/>
    <property type="match status" value="1"/>
</dbReference>
<dbReference type="GO" id="GO:0004349">
    <property type="term" value="F:glutamate 5-kinase activity"/>
    <property type="evidence" value="ECO:0007669"/>
    <property type="project" value="UniProtKB-EC"/>
</dbReference>
<keyword evidence="5" id="KW-0547">Nucleotide-binding</keyword>
<dbReference type="InterPro" id="IPR001057">
    <property type="entry name" value="Glu/AcGlu_kinase"/>
</dbReference>
<evidence type="ECO:0000256" key="4">
    <source>
        <dbReference type="ARBA" id="ARBA00022679"/>
    </source>
</evidence>
<dbReference type="Gene3D" id="2.30.130.10">
    <property type="entry name" value="PUA domain"/>
    <property type="match status" value="1"/>
</dbReference>
<dbReference type="SUPFAM" id="SSF88697">
    <property type="entry name" value="PUA domain-like"/>
    <property type="match status" value="1"/>
</dbReference>
<proteinExistence type="predicted"/>
<feature type="domain" description="PUA" evidence="9">
    <location>
        <begin position="267"/>
        <end position="336"/>
    </location>
</feature>
<dbReference type="GO" id="GO:0005524">
    <property type="term" value="F:ATP binding"/>
    <property type="evidence" value="ECO:0007669"/>
    <property type="project" value="UniProtKB-KW"/>
</dbReference>
<evidence type="ECO:0000256" key="2">
    <source>
        <dbReference type="ARBA" id="ARBA00022605"/>
    </source>
</evidence>
<protein>
    <submittedName>
        <fullName evidence="10">Glutamate 5-kinase</fullName>
        <ecNumber evidence="10">2.7.2.11</ecNumber>
    </submittedName>
</protein>
<evidence type="ECO:0000313" key="10">
    <source>
        <dbReference type="EMBL" id="SNV41025.1"/>
    </source>
</evidence>
<dbReference type="InterPro" id="IPR036393">
    <property type="entry name" value="AceGlu_kinase-like_sf"/>
</dbReference>
<keyword evidence="7" id="KW-0067">ATP-binding</keyword>
<dbReference type="InterPro" id="IPR011529">
    <property type="entry name" value="Glu_5kinase"/>
</dbReference>
<dbReference type="GO" id="GO:0008652">
    <property type="term" value="P:amino acid biosynthetic process"/>
    <property type="evidence" value="ECO:0007669"/>
    <property type="project" value="UniProtKB-KW"/>
</dbReference>
<evidence type="ECO:0000256" key="6">
    <source>
        <dbReference type="ARBA" id="ARBA00022777"/>
    </source>
</evidence>
<keyword evidence="4 10" id="KW-0808">Transferase</keyword>
<dbReference type="InterPro" id="IPR005715">
    <property type="entry name" value="Glu_5kinase/COase_Synthase"/>
</dbReference>
<dbReference type="InterPro" id="IPR002478">
    <property type="entry name" value="PUA"/>
</dbReference>
<reference evidence="10 11" key="1">
    <citation type="submission" date="2017-06" db="EMBL/GenBank/DDBJ databases">
        <authorList>
            <consortium name="Pathogen Informatics"/>
        </authorList>
    </citation>
    <scope>NUCLEOTIDE SEQUENCE [LARGE SCALE GENOMIC DNA]</scope>
    <source>
        <strain evidence="10 11">NCTC12149</strain>
    </source>
</reference>
<dbReference type="PRINTS" id="PR00474">
    <property type="entry name" value="GLU5KINASE"/>
</dbReference>
<evidence type="ECO:0000313" key="11">
    <source>
        <dbReference type="Proteomes" id="UP000215355"/>
    </source>
</evidence>
<dbReference type="Proteomes" id="UP000215355">
    <property type="component" value="Chromosome 1"/>
</dbReference>
<dbReference type="InterPro" id="IPR001048">
    <property type="entry name" value="Asp/Glu/Uridylate_kinase"/>
</dbReference>
<dbReference type="InterPro" id="IPR015947">
    <property type="entry name" value="PUA-like_sf"/>
</dbReference>
<dbReference type="GO" id="GO:0003723">
    <property type="term" value="F:RNA binding"/>
    <property type="evidence" value="ECO:0007669"/>
    <property type="project" value="InterPro"/>
</dbReference>
<dbReference type="FunFam" id="3.40.1160.10:FF:000006">
    <property type="entry name" value="Glutamate 5-kinase"/>
    <property type="match status" value="1"/>
</dbReference>
<dbReference type="InterPro" id="IPR036974">
    <property type="entry name" value="PUA_sf"/>
</dbReference>
<dbReference type="Gene3D" id="3.40.1160.10">
    <property type="entry name" value="Acetylglutamate kinase-like"/>
    <property type="match status" value="1"/>
</dbReference>
<dbReference type="NCBIfam" id="TIGR01027">
    <property type="entry name" value="proB"/>
    <property type="match status" value="1"/>
</dbReference>
<keyword evidence="2" id="KW-0028">Amino-acid biosynthesis</keyword>
<dbReference type="Pfam" id="PF01472">
    <property type="entry name" value="PUA"/>
    <property type="match status" value="1"/>
</dbReference>
<evidence type="ECO:0000259" key="8">
    <source>
        <dbReference type="Pfam" id="PF00696"/>
    </source>
</evidence>
<evidence type="ECO:0000256" key="5">
    <source>
        <dbReference type="ARBA" id="ARBA00022741"/>
    </source>
</evidence>
<evidence type="ECO:0000256" key="1">
    <source>
        <dbReference type="ARBA" id="ARBA00022490"/>
    </source>
</evidence>
<keyword evidence="3" id="KW-0641">Proline biosynthesis</keyword>
<evidence type="ECO:0000259" key="9">
    <source>
        <dbReference type="Pfam" id="PF01472"/>
    </source>
</evidence>
<evidence type="ECO:0000256" key="3">
    <source>
        <dbReference type="ARBA" id="ARBA00022650"/>
    </source>
</evidence>
<dbReference type="GO" id="GO:0005829">
    <property type="term" value="C:cytosol"/>
    <property type="evidence" value="ECO:0007669"/>
    <property type="project" value="TreeGrafter"/>
</dbReference>
<dbReference type="Pfam" id="PF00696">
    <property type="entry name" value="AA_kinase"/>
    <property type="match status" value="1"/>
</dbReference>
<dbReference type="EC" id="2.7.2.11" evidence="10"/>